<feature type="transmembrane region" description="Helical" evidence="1">
    <location>
        <begin position="152"/>
        <end position="170"/>
    </location>
</feature>
<sequence length="185" mass="20200">MSHQTEVLVVVTALIAWSVYRRVRRTLHWQPLVKRRLVVRGSVFIVIGVLLLVSTLYHPSTAWWDAAGVAAGAALAWLALRNTRYERRDDGWYYRPHGAIGALVILLFLARIAYRLAAAEALWNGQGKAAGGLVPAGGAHASAAAASTVDPWTAGAMFILVAYYAVYYLAMAWRGPRPNELAETG</sequence>
<dbReference type="Proteomes" id="UP000183508">
    <property type="component" value="Unassembled WGS sequence"/>
</dbReference>
<evidence type="ECO:0008006" key="4">
    <source>
        <dbReference type="Google" id="ProtNLM"/>
    </source>
</evidence>
<dbReference type="AlphaFoldDB" id="A0A1I7L5Z3"/>
<evidence type="ECO:0000313" key="3">
    <source>
        <dbReference type="Proteomes" id="UP000183508"/>
    </source>
</evidence>
<keyword evidence="1" id="KW-0812">Transmembrane</keyword>
<dbReference type="InterPro" id="IPR058247">
    <property type="entry name" value="DUF1453"/>
</dbReference>
<proteinExistence type="predicted"/>
<protein>
    <recommendedName>
        <fullName evidence="4">DUF1453 domain-containing protein</fullName>
    </recommendedName>
</protein>
<evidence type="ECO:0000256" key="1">
    <source>
        <dbReference type="SAM" id="Phobius"/>
    </source>
</evidence>
<keyword evidence="3" id="KW-1185">Reference proteome</keyword>
<dbReference type="STRING" id="392015.SAMN05421543_12539"/>
<feature type="transmembrane region" description="Helical" evidence="1">
    <location>
        <begin position="37"/>
        <end position="57"/>
    </location>
</feature>
<name>A0A1I7L5Z3_9BACL</name>
<accession>A0A1I7L5Z3</accession>
<dbReference type="EMBL" id="FPBV01000025">
    <property type="protein sequence ID" value="SFV04956.1"/>
    <property type="molecule type" value="Genomic_DNA"/>
</dbReference>
<evidence type="ECO:0000313" key="2">
    <source>
        <dbReference type="EMBL" id="SFV04956.1"/>
    </source>
</evidence>
<dbReference type="Pfam" id="PF07301">
    <property type="entry name" value="DUF1453"/>
    <property type="match status" value="1"/>
</dbReference>
<feature type="transmembrane region" description="Helical" evidence="1">
    <location>
        <begin position="63"/>
        <end position="80"/>
    </location>
</feature>
<reference evidence="3" key="1">
    <citation type="submission" date="2016-10" db="EMBL/GenBank/DDBJ databases">
        <authorList>
            <person name="Varghese N."/>
        </authorList>
    </citation>
    <scope>NUCLEOTIDE SEQUENCE [LARGE SCALE GENOMIC DNA]</scope>
    <source>
        <strain evidence="3">DSM 17980</strain>
    </source>
</reference>
<feature type="transmembrane region" description="Helical" evidence="1">
    <location>
        <begin position="6"/>
        <end position="23"/>
    </location>
</feature>
<keyword evidence="1" id="KW-1133">Transmembrane helix</keyword>
<keyword evidence="1" id="KW-0472">Membrane</keyword>
<gene>
    <name evidence="2" type="ORF">SAMN05421543_12539</name>
</gene>
<organism evidence="2 3">
    <name type="scientific">Alicyclobacillus macrosporangiidus</name>
    <dbReference type="NCBI Taxonomy" id="392015"/>
    <lineage>
        <taxon>Bacteria</taxon>
        <taxon>Bacillati</taxon>
        <taxon>Bacillota</taxon>
        <taxon>Bacilli</taxon>
        <taxon>Bacillales</taxon>
        <taxon>Alicyclobacillaceae</taxon>
        <taxon>Alicyclobacillus</taxon>
    </lineage>
</organism>
<dbReference type="RefSeq" id="WP_074955854.1">
    <property type="nucleotide sequence ID" value="NZ_FPBV01000025.1"/>
</dbReference>
<feature type="transmembrane region" description="Helical" evidence="1">
    <location>
        <begin position="92"/>
        <end position="114"/>
    </location>
</feature>